<dbReference type="GO" id="GO:0016747">
    <property type="term" value="F:acyltransferase activity, transferring groups other than amino-acyl groups"/>
    <property type="evidence" value="ECO:0007669"/>
    <property type="project" value="InterPro"/>
</dbReference>
<organism evidence="2 3">
    <name type="scientific">Exophiala oligosperma</name>
    <dbReference type="NCBI Taxonomy" id="215243"/>
    <lineage>
        <taxon>Eukaryota</taxon>
        <taxon>Fungi</taxon>
        <taxon>Dikarya</taxon>
        <taxon>Ascomycota</taxon>
        <taxon>Pezizomycotina</taxon>
        <taxon>Eurotiomycetes</taxon>
        <taxon>Chaetothyriomycetidae</taxon>
        <taxon>Chaetothyriales</taxon>
        <taxon>Herpotrichiellaceae</taxon>
        <taxon>Exophiala</taxon>
    </lineage>
</organism>
<accession>A0A0D2CDS6</accession>
<protein>
    <recommendedName>
        <fullName evidence="1">N-acetyltransferase domain-containing protein</fullName>
    </recommendedName>
</protein>
<dbReference type="GeneID" id="27352697"/>
<dbReference type="AlphaFoldDB" id="A0A0D2CDS6"/>
<evidence type="ECO:0000313" key="2">
    <source>
        <dbReference type="EMBL" id="KIW47977.1"/>
    </source>
</evidence>
<dbReference type="EMBL" id="KN847332">
    <property type="protein sequence ID" value="KIW47977.1"/>
    <property type="molecule type" value="Genomic_DNA"/>
</dbReference>
<dbReference type="HOGENOM" id="CLU_013985_24_0_1"/>
<dbReference type="PANTHER" id="PTHR43792:SF1">
    <property type="entry name" value="N-ACETYLTRANSFERASE DOMAIN-CONTAINING PROTEIN"/>
    <property type="match status" value="1"/>
</dbReference>
<dbReference type="SUPFAM" id="SSF55729">
    <property type="entry name" value="Acyl-CoA N-acyltransferases (Nat)"/>
    <property type="match status" value="1"/>
</dbReference>
<gene>
    <name evidence="2" type="ORF">PV06_00623</name>
</gene>
<dbReference type="InterPro" id="IPR016181">
    <property type="entry name" value="Acyl_CoA_acyltransferase"/>
</dbReference>
<sequence>MKTTRPVFPVPASPIKTLRLLLRPVRQSDLTGFHILRTQPEVMKWTSQGRPDLDEQATQAWMNLFLPPNDAVTFNFAIEEMSKPGEVIGIMGCYIAEPPEVGYMLVKEVWGMGYATEALEGWLHAYWQLPRKEVVIGDDVDDDTFIAETLAADVVEENVASARILARYGFDAISEEMIEEHGQMIKLNHLALRRPETS</sequence>
<name>A0A0D2CDS6_9EURO</name>
<dbReference type="OrthoDB" id="4072826at2759"/>
<keyword evidence="3" id="KW-1185">Reference proteome</keyword>
<dbReference type="InterPro" id="IPR051531">
    <property type="entry name" value="N-acetyltransferase"/>
</dbReference>
<evidence type="ECO:0000259" key="1">
    <source>
        <dbReference type="Pfam" id="PF13302"/>
    </source>
</evidence>
<feature type="domain" description="N-acetyltransferase" evidence="1">
    <location>
        <begin position="19"/>
        <end position="170"/>
    </location>
</feature>
<dbReference type="InterPro" id="IPR000182">
    <property type="entry name" value="GNAT_dom"/>
</dbReference>
<dbReference type="Gene3D" id="3.40.630.30">
    <property type="match status" value="1"/>
</dbReference>
<dbReference type="Proteomes" id="UP000053342">
    <property type="component" value="Unassembled WGS sequence"/>
</dbReference>
<dbReference type="VEuPathDB" id="FungiDB:PV06_00623"/>
<evidence type="ECO:0000313" key="3">
    <source>
        <dbReference type="Proteomes" id="UP000053342"/>
    </source>
</evidence>
<reference evidence="2 3" key="1">
    <citation type="submission" date="2015-01" db="EMBL/GenBank/DDBJ databases">
        <title>The Genome Sequence of Exophiala oligosperma CBS72588.</title>
        <authorList>
            <consortium name="The Broad Institute Genomics Platform"/>
            <person name="Cuomo C."/>
            <person name="de Hoog S."/>
            <person name="Gorbushina A."/>
            <person name="Stielow B."/>
            <person name="Teixiera M."/>
            <person name="Abouelleil A."/>
            <person name="Chapman S.B."/>
            <person name="Priest M."/>
            <person name="Young S.K."/>
            <person name="Wortman J."/>
            <person name="Nusbaum C."/>
            <person name="Birren B."/>
        </authorList>
    </citation>
    <scope>NUCLEOTIDE SEQUENCE [LARGE SCALE GENOMIC DNA]</scope>
    <source>
        <strain evidence="2 3">CBS 72588</strain>
    </source>
</reference>
<dbReference type="RefSeq" id="XP_016268193.1">
    <property type="nucleotide sequence ID" value="XM_016401140.1"/>
</dbReference>
<proteinExistence type="predicted"/>
<dbReference type="Pfam" id="PF13302">
    <property type="entry name" value="Acetyltransf_3"/>
    <property type="match status" value="1"/>
</dbReference>
<dbReference type="PANTHER" id="PTHR43792">
    <property type="entry name" value="GNAT FAMILY, PUTATIVE (AFU_ORTHOLOGUE AFUA_3G00765)-RELATED-RELATED"/>
    <property type="match status" value="1"/>
</dbReference>